<keyword evidence="2" id="KW-1003">Cell membrane</keyword>
<evidence type="ECO:0000256" key="6">
    <source>
        <dbReference type="SAM" id="Phobius"/>
    </source>
</evidence>
<feature type="transmembrane region" description="Helical" evidence="6">
    <location>
        <begin position="102"/>
        <end position="125"/>
    </location>
</feature>
<reference evidence="7 8" key="1">
    <citation type="submission" date="2019-06" db="EMBL/GenBank/DDBJ databases">
        <title>Genome analyses of bacteria isolated from kimchi.</title>
        <authorList>
            <person name="Lee S."/>
            <person name="Ahn S."/>
            <person name="Roh S."/>
        </authorList>
    </citation>
    <scope>NUCLEOTIDE SEQUENCE [LARGE SCALE GENOMIC DNA]</scope>
    <source>
        <strain evidence="7 8">CBA3620</strain>
    </source>
</reference>
<evidence type="ECO:0000256" key="1">
    <source>
        <dbReference type="ARBA" id="ARBA00004651"/>
    </source>
</evidence>
<keyword evidence="3 6" id="KW-0812">Transmembrane</keyword>
<name>A0AAE6M1G1_LEUCA</name>
<evidence type="ECO:0000256" key="4">
    <source>
        <dbReference type="ARBA" id="ARBA00022989"/>
    </source>
</evidence>
<keyword evidence="7" id="KW-0378">Hydrolase</keyword>
<evidence type="ECO:0000256" key="5">
    <source>
        <dbReference type="ARBA" id="ARBA00023136"/>
    </source>
</evidence>
<sequence>MENNHEKKAAPILTQFLIFSTILLVANILSTGISLIWSEFPVPTPLIGLILLFMALVSGLVKLEQVESLSTNLIGLIGLLFVPSGISLASSLDLFKQEGIKIIVVVIISTVVLLLSIAYTSQLVAKISDKLHHKS</sequence>
<organism evidence="7 8">
    <name type="scientific">Leuconostoc carnosum</name>
    <dbReference type="NCBI Taxonomy" id="1252"/>
    <lineage>
        <taxon>Bacteria</taxon>
        <taxon>Bacillati</taxon>
        <taxon>Bacillota</taxon>
        <taxon>Bacilli</taxon>
        <taxon>Lactobacillales</taxon>
        <taxon>Lactobacillaceae</taxon>
        <taxon>Leuconostoc</taxon>
    </lineage>
</organism>
<feature type="transmembrane region" description="Helical" evidence="6">
    <location>
        <begin position="73"/>
        <end position="90"/>
    </location>
</feature>
<dbReference type="GeneID" id="61186275"/>
<dbReference type="OMA" id="TGWMTQL"/>
<feature type="transmembrane region" description="Helical" evidence="6">
    <location>
        <begin position="12"/>
        <end position="37"/>
    </location>
</feature>
<keyword evidence="4 6" id="KW-1133">Transmembrane helix</keyword>
<dbReference type="PANTHER" id="PTHR33931">
    <property type="entry name" value="HOLIN-LIKE PROTEIN CIDA-RELATED"/>
    <property type="match status" value="1"/>
</dbReference>
<protein>
    <submittedName>
        <fullName evidence="7">Murein hydrolase regulator LrgA</fullName>
    </submittedName>
</protein>
<feature type="transmembrane region" description="Helical" evidence="6">
    <location>
        <begin position="43"/>
        <end position="61"/>
    </location>
</feature>
<dbReference type="RefSeq" id="WP_014974330.1">
    <property type="nucleotide sequence ID" value="NZ_BPKR01000002.1"/>
</dbReference>
<dbReference type="Proteomes" id="UP000321332">
    <property type="component" value="Chromosome"/>
</dbReference>
<evidence type="ECO:0000313" key="8">
    <source>
        <dbReference type="Proteomes" id="UP000321332"/>
    </source>
</evidence>
<dbReference type="InterPro" id="IPR005538">
    <property type="entry name" value="LrgA/CidA"/>
</dbReference>
<keyword evidence="5 6" id="KW-0472">Membrane</keyword>
<dbReference type="AlphaFoldDB" id="A0AAE6M1G1"/>
<evidence type="ECO:0000256" key="3">
    <source>
        <dbReference type="ARBA" id="ARBA00022692"/>
    </source>
</evidence>
<gene>
    <name evidence="7" type="ORF">FGL89_00885</name>
</gene>
<dbReference type="GO" id="GO:0005886">
    <property type="term" value="C:plasma membrane"/>
    <property type="evidence" value="ECO:0007669"/>
    <property type="project" value="UniProtKB-SubCell"/>
</dbReference>
<dbReference type="Pfam" id="PF03788">
    <property type="entry name" value="LrgA"/>
    <property type="match status" value="1"/>
</dbReference>
<dbReference type="EMBL" id="CP042374">
    <property type="protein sequence ID" value="QEA32792.1"/>
    <property type="molecule type" value="Genomic_DNA"/>
</dbReference>
<proteinExistence type="predicted"/>
<accession>A0AAE6M1G1</accession>
<evidence type="ECO:0000256" key="2">
    <source>
        <dbReference type="ARBA" id="ARBA00022475"/>
    </source>
</evidence>
<dbReference type="GO" id="GO:0016787">
    <property type="term" value="F:hydrolase activity"/>
    <property type="evidence" value="ECO:0007669"/>
    <property type="project" value="UniProtKB-KW"/>
</dbReference>
<dbReference type="PANTHER" id="PTHR33931:SF4">
    <property type="entry name" value="ANTIHOLIN-LIKE PROTEIN LRGA"/>
    <property type="match status" value="1"/>
</dbReference>
<evidence type="ECO:0000313" key="7">
    <source>
        <dbReference type="EMBL" id="QEA32792.1"/>
    </source>
</evidence>
<comment type="subcellular location">
    <subcellularLocation>
        <location evidence="1">Cell membrane</location>
        <topology evidence="1">Multi-pass membrane protein</topology>
    </subcellularLocation>
</comment>